<keyword evidence="2" id="KW-0812">Transmembrane</keyword>
<gene>
    <name evidence="3" type="ORF">C3747_56g14</name>
</gene>
<name>A0A2V2WT95_TRYCR</name>
<sequence length="268" mass="29274">MLHLPMHITRHGYYAGLYIAGAGSAVICFYLHSRGAIVLPMQTHYNWIILFLMGHPTAVSVTTCLKKGDFFLSASNSARVKKSWVESEDGNISTAVLFALGTSLGTVLLLEAAYDAQGKWSHVGSGGSAGQSDAEGAAAHPSYSAARHTLLGNHGDRIPVDSITLTTIKEDSREPILQRDALTTLQVVVGCRDGSTRLFTVFPFREMVDGYADIVDTSNGDANLKAEKGNEGEEEEEDKEKEVADARRRDLWNEEGIFLHHRGSRLLR</sequence>
<accession>A0A2V2WT95</accession>
<keyword evidence="2" id="KW-0472">Membrane</keyword>
<feature type="region of interest" description="Disordered" evidence="1">
    <location>
        <begin position="218"/>
        <end position="245"/>
    </location>
</feature>
<dbReference type="VEuPathDB" id="TriTrypDB:TcCL_NonESM00857"/>
<evidence type="ECO:0000256" key="2">
    <source>
        <dbReference type="SAM" id="Phobius"/>
    </source>
</evidence>
<dbReference type="VEuPathDB" id="TriTrypDB:ECC02_004650"/>
<dbReference type="VEuPathDB" id="TriTrypDB:BCY84_13442"/>
<keyword evidence="2" id="KW-1133">Transmembrane helix</keyword>
<dbReference type="VEuPathDB" id="TriTrypDB:C4B63_8g47"/>
<dbReference type="VEuPathDB" id="TriTrypDB:TCDM_01265"/>
<comment type="caution">
    <text evidence="3">The sequence shown here is derived from an EMBL/GenBank/DDBJ whole genome shotgun (WGS) entry which is preliminary data.</text>
</comment>
<evidence type="ECO:0000313" key="3">
    <source>
        <dbReference type="EMBL" id="PWV11781.1"/>
    </source>
</evidence>
<dbReference type="EMBL" id="PRFC01000056">
    <property type="protein sequence ID" value="PWV11781.1"/>
    <property type="molecule type" value="Genomic_DNA"/>
</dbReference>
<protein>
    <submittedName>
        <fullName evidence="3">Putative telomerase-associated protein</fullName>
    </submittedName>
</protein>
<dbReference type="AlphaFoldDB" id="A0A2V2WT95"/>
<dbReference type="Proteomes" id="UP000246078">
    <property type="component" value="Unassembled WGS sequence"/>
</dbReference>
<organism evidence="3 4">
    <name type="scientific">Trypanosoma cruzi</name>
    <dbReference type="NCBI Taxonomy" id="5693"/>
    <lineage>
        <taxon>Eukaryota</taxon>
        <taxon>Discoba</taxon>
        <taxon>Euglenozoa</taxon>
        <taxon>Kinetoplastea</taxon>
        <taxon>Metakinetoplastina</taxon>
        <taxon>Trypanosomatida</taxon>
        <taxon>Trypanosomatidae</taxon>
        <taxon>Trypanosoma</taxon>
        <taxon>Schizotrypanum</taxon>
    </lineage>
</organism>
<feature type="transmembrane region" description="Helical" evidence="2">
    <location>
        <begin position="44"/>
        <end position="65"/>
    </location>
</feature>
<proteinExistence type="predicted"/>
<evidence type="ECO:0000313" key="4">
    <source>
        <dbReference type="Proteomes" id="UP000246078"/>
    </source>
</evidence>
<feature type="transmembrane region" description="Helical" evidence="2">
    <location>
        <begin position="12"/>
        <end position="32"/>
    </location>
</feature>
<dbReference type="VEuPathDB" id="TriTrypDB:C3747_56g14"/>
<reference evidence="3 4" key="1">
    <citation type="journal article" date="2018" name="Microb. Genom.">
        <title>Expanding an expanded genome: long-read sequencing of Trypanosoma cruzi.</title>
        <authorList>
            <person name="Berna L."/>
            <person name="Rodriguez M."/>
            <person name="Chiribao M.L."/>
            <person name="Parodi-Talice A."/>
            <person name="Pita S."/>
            <person name="Rijo G."/>
            <person name="Alvarez-Valin F."/>
            <person name="Robello C."/>
        </authorList>
    </citation>
    <scope>NUCLEOTIDE SEQUENCE [LARGE SCALE GENOMIC DNA]</scope>
    <source>
        <strain evidence="3 4">TCC</strain>
    </source>
</reference>
<dbReference type="VEuPathDB" id="TriTrypDB:TCSYLVIO_002303"/>
<dbReference type="VEuPathDB" id="TriTrypDB:TcG_03128"/>
<dbReference type="VEuPathDB" id="TriTrypDB:Tc_MARK_1024"/>
<evidence type="ECO:0000256" key="1">
    <source>
        <dbReference type="SAM" id="MobiDB-lite"/>
    </source>
</evidence>